<feature type="compositionally biased region" description="Basic and acidic residues" evidence="1">
    <location>
        <begin position="237"/>
        <end position="253"/>
    </location>
</feature>
<accession>A0A175W3W0</accession>
<evidence type="ECO:0000256" key="1">
    <source>
        <dbReference type="SAM" id="MobiDB-lite"/>
    </source>
</evidence>
<evidence type="ECO:0000313" key="3">
    <source>
        <dbReference type="Proteomes" id="UP000078237"/>
    </source>
</evidence>
<feature type="region of interest" description="Disordered" evidence="1">
    <location>
        <begin position="180"/>
        <end position="201"/>
    </location>
</feature>
<evidence type="ECO:0000313" key="2">
    <source>
        <dbReference type="EMBL" id="KXX78353.1"/>
    </source>
</evidence>
<protein>
    <submittedName>
        <fullName evidence="2">CS1 fimbrial subunit A</fullName>
    </submittedName>
</protein>
<dbReference type="Proteomes" id="UP000078237">
    <property type="component" value="Unassembled WGS sequence"/>
</dbReference>
<dbReference type="AlphaFoldDB" id="A0A175W3W0"/>
<sequence>MPPKPPAFPKVFFILPMTRYAPDDYIRLGQVVADPLAPWDRLIDPIPLTGALEPRTTATTEWFCRSTSSSFTSVGVFARVLDLLTAEASRSAEAGRAQTWEAARLETVFFEPGADKGLAEKLVKDPEVKKHLNRIRWLGGSAYLITGLKIVRSPGKFTTVGANRTQMAAKLAAAVDGGQAPGGVKVGGESNKSGHVGVNEEGTPEGDYVFAYRMQKIYVTWLTGKAVVGKMREGGDLEGVREGRGYDSGRGGDDDWEGSDPGDYQSDFGAVDGEAGDEADATDWDIKNAEVEAEDFRIQLPREGFETEEVGDEEETYYLVRATGRDIIN</sequence>
<gene>
    <name evidence="2" type="ORF">MMYC01_207000</name>
</gene>
<dbReference type="OrthoDB" id="4500473at2759"/>
<reference evidence="2 3" key="1">
    <citation type="journal article" date="2016" name="Genome Announc.">
        <title>Genome Sequence of Madurella mycetomatis mm55, Isolated from a Human Mycetoma Case in Sudan.</title>
        <authorList>
            <person name="Smit S."/>
            <person name="Derks M.F."/>
            <person name="Bervoets S."/>
            <person name="Fahal A."/>
            <person name="van Leeuwen W."/>
            <person name="van Belkum A."/>
            <person name="van de Sande W.W."/>
        </authorList>
    </citation>
    <scope>NUCLEOTIDE SEQUENCE [LARGE SCALE GENOMIC DNA]</scope>
    <source>
        <strain evidence="3">mm55</strain>
    </source>
</reference>
<dbReference type="VEuPathDB" id="FungiDB:MMYC01_207000"/>
<comment type="caution">
    <text evidence="2">The sequence shown here is derived from an EMBL/GenBank/DDBJ whole genome shotgun (WGS) entry which is preliminary data.</text>
</comment>
<organism evidence="2 3">
    <name type="scientific">Madurella mycetomatis</name>
    <dbReference type="NCBI Taxonomy" id="100816"/>
    <lineage>
        <taxon>Eukaryota</taxon>
        <taxon>Fungi</taxon>
        <taxon>Dikarya</taxon>
        <taxon>Ascomycota</taxon>
        <taxon>Pezizomycotina</taxon>
        <taxon>Sordariomycetes</taxon>
        <taxon>Sordariomycetidae</taxon>
        <taxon>Sordariales</taxon>
        <taxon>Sordariales incertae sedis</taxon>
        <taxon>Madurella</taxon>
    </lineage>
</organism>
<proteinExistence type="predicted"/>
<dbReference type="EMBL" id="LCTW02000123">
    <property type="protein sequence ID" value="KXX78353.1"/>
    <property type="molecule type" value="Genomic_DNA"/>
</dbReference>
<dbReference type="STRING" id="100816.A0A175W3W0"/>
<keyword evidence="3" id="KW-1185">Reference proteome</keyword>
<feature type="region of interest" description="Disordered" evidence="1">
    <location>
        <begin position="237"/>
        <end position="279"/>
    </location>
</feature>
<name>A0A175W3W0_9PEZI</name>